<dbReference type="EMBL" id="CADEAL010003958">
    <property type="protein sequence ID" value="CAB1447841.1"/>
    <property type="molecule type" value="Genomic_DNA"/>
</dbReference>
<evidence type="ECO:0000256" key="13">
    <source>
        <dbReference type="ARBA" id="ARBA00047616"/>
    </source>
</evidence>
<comment type="cofactor">
    <cofactor evidence="1">
        <name>FAD</name>
        <dbReference type="ChEBI" id="CHEBI:57692"/>
    </cofactor>
</comment>
<dbReference type="GO" id="GO:0030328">
    <property type="term" value="P:prenylcysteine catabolic process"/>
    <property type="evidence" value="ECO:0007669"/>
    <property type="project" value="InterPro"/>
</dbReference>
<sequence>MSVGPLATVRIGDHEYETGGLMIHPLNLHMKHFVEKLGIPPRKEVSSKMAIFDGKELTFEESDWFIINFLRMLWRYGFNMLRMQMWVESILDKFMRIYQYQQYGYSFSSVEKLLHAMGGDSFLTLMNQTLEETMRSEGFSQIFLNDVVAPMTRVNYGQSVRIHGFAGASSLAGADSGQWAVEGGNKKVCSGLLYNSKSVLIPARVTSISVKVRPSKSGPTNSYYEVSYVGESGSAHSLYDIVVIATPLHQGKSDITFSGFSPPIPSHYPGRYHQTVSTLVHGLLNMSYLGTTEPPSGFTVSDVLTTDSKGSLIHRLTSLDPCAHPCWLQTPPRQPGQSLEGVLATAAVSGEPAEHVPLMGFGVRDPDGLSCVPPSTSEDPSLHPAQPAVLPQRCGVGGEHHGDERHLRQERGPAGTPPLAQPGRQNRPGGPAHPTKRGTLRRERYLR</sequence>
<evidence type="ECO:0000259" key="17">
    <source>
        <dbReference type="Pfam" id="PF07156"/>
    </source>
</evidence>
<gene>
    <name evidence="18" type="ORF">PLEPLA_LOCUS35515</name>
</gene>
<feature type="compositionally biased region" description="Basic and acidic residues" evidence="16">
    <location>
        <begin position="398"/>
        <end position="411"/>
    </location>
</feature>
<dbReference type="PANTHER" id="PTHR15944:SF3">
    <property type="entry name" value="PRENYLCYSTEINE OXIDASE 1"/>
    <property type="match status" value="1"/>
</dbReference>
<dbReference type="SUPFAM" id="SSF51905">
    <property type="entry name" value="FAD/NAD(P)-binding domain"/>
    <property type="match status" value="1"/>
</dbReference>
<comment type="caution">
    <text evidence="18">The sequence shown here is derived from an EMBL/GenBank/DDBJ whole genome shotgun (WGS) entry which is preliminary data.</text>
</comment>
<feature type="domain" description="Prenylcysteine lyase" evidence="17">
    <location>
        <begin position="59"/>
        <end position="323"/>
    </location>
</feature>
<evidence type="ECO:0000256" key="15">
    <source>
        <dbReference type="ARBA" id="ARBA00049343"/>
    </source>
</evidence>
<evidence type="ECO:0000256" key="6">
    <source>
        <dbReference type="ARBA" id="ARBA00022827"/>
    </source>
</evidence>
<evidence type="ECO:0000256" key="8">
    <source>
        <dbReference type="ARBA" id="ARBA00023180"/>
    </source>
</evidence>
<dbReference type="Proteomes" id="UP001153269">
    <property type="component" value="Unassembled WGS sequence"/>
</dbReference>
<comment type="function">
    <text evidence="12">Prenylcysteine oxidase that cleaves the thioether bond of prenyl-L-cysteines, such as farnesylcysteine and geranylgeranylcysteine. Only active against free prenylcysteines and not prenylcysteine residues within prenylated proteins or peptides. Involved in the final step in the degradation of prenylated proteins, by degrading prenylcysteines after the protein has been degraded.</text>
</comment>
<keyword evidence="5" id="KW-0732">Signal</keyword>
<dbReference type="AlphaFoldDB" id="A0A9N7Z1H8"/>
<comment type="catalytic activity">
    <reaction evidence="13">
        <text>S-(2E,6E)-farnesyl-L-cysteine + O2 + H2O = (2E,6E)-farnesal + L-cysteine + H2O2</text>
        <dbReference type="Rhea" id="RHEA:30231"/>
        <dbReference type="ChEBI" id="CHEBI:15377"/>
        <dbReference type="ChEBI" id="CHEBI:15379"/>
        <dbReference type="ChEBI" id="CHEBI:15894"/>
        <dbReference type="ChEBI" id="CHEBI:16240"/>
        <dbReference type="ChEBI" id="CHEBI:35235"/>
        <dbReference type="ChEBI" id="CHEBI:62141"/>
        <dbReference type="EC" id="1.8.3.5"/>
    </reaction>
    <physiologicalReaction direction="left-to-right" evidence="13">
        <dbReference type="Rhea" id="RHEA:30232"/>
    </physiologicalReaction>
</comment>
<comment type="subcellular location">
    <subcellularLocation>
        <location evidence="2">Lysosome</location>
    </subcellularLocation>
</comment>
<feature type="region of interest" description="Disordered" evidence="16">
    <location>
        <begin position="372"/>
        <end position="447"/>
    </location>
</feature>
<dbReference type="GO" id="GO:0030327">
    <property type="term" value="P:prenylated protein catabolic process"/>
    <property type="evidence" value="ECO:0007669"/>
    <property type="project" value="TreeGrafter"/>
</dbReference>
<dbReference type="EC" id="1.8.3.5" evidence="10"/>
<evidence type="ECO:0000256" key="16">
    <source>
        <dbReference type="SAM" id="MobiDB-lite"/>
    </source>
</evidence>
<dbReference type="InterPro" id="IPR017046">
    <property type="entry name" value="Prenylcysteine_Oxase1"/>
</dbReference>
<evidence type="ECO:0000256" key="1">
    <source>
        <dbReference type="ARBA" id="ARBA00001974"/>
    </source>
</evidence>
<dbReference type="PANTHER" id="PTHR15944">
    <property type="entry name" value="FARNESYLCYSTEINE LYASE"/>
    <property type="match status" value="1"/>
</dbReference>
<reference evidence="18" key="1">
    <citation type="submission" date="2020-03" db="EMBL/GenBank/DDBJ databases">
        <authorList>
            <person name="Weist P."/>
        </authorList>
    </citation>
    <scope>NUCLEOTIDE SEQUENCE</scope>
</reference>
<evidence type="ECO:0000256" key="12">
    <source>
        <dbReference type="ARBA" id="ARBA00045287"/>
    </source>
</evidence>
<evidence type="ECO:0000313" key="19">
    <source>
        <dbReference type="Proteomes" id="UP001153269"/>
    </source>
</evidence>
<evidence type="ECO:0000256" key="2">
    <source>
        <dbReference type="ARBA" id="ARBA00004371"/>
    </source>
</evidence>
<comment type="similarity">
    <text evidence="3">Belongs to the prenylcysteine oxidase family.</text>
</comment>
<dbReference type="GO" id="GO:0001735">
    <property type="term" value="F:prenylcysteine oxidase activity"/>
    <property type="evidence" value="ECO:0007669"/>
    <property type="project" value="UniProtKB-EC"/>
</dbReference>
<organism evidence="18 19">
    <name type="scientific">Pleuronectes platessa</name>
    <name type="common">European plaice</name>
    <dbReference type="NCBI Taxonomy" id="8262"/>
    <lineage>
        <taxon>Eukaryota</taxon>
        <taxon>Metazoa</taxon>
        <taxon>Chordata</taxon>
        <taxon>Craniata</taxon>
        <taxon>Vertebrata</taxon>
        <taxon>Euteleostomi</taxon>
        <taxon>Actinopterygii</taxon>
        <taxon>Neopterygii</taxon>
        <taxon>Teleostei</taxon>
        <taxon>Neoteleostei</taxon>
        <taxon>Acanthomorphata</taxon>
        <taxon>Carangaria</taxon>
        <taxon>Pleuronectiformes</taxon>
        <taxon>Pleuronectoidei</taxon>
        <taxon>Pleuronectidae</taxon>
        <taxon>Pleuronectes</taxon>
    </lineage>
</organism>
<keyword evidence="8" id="KW-0325">Glycoprotein</keyword>
<evidence type="ECO:0000256" key="7">
    <source>
        <dbReference type="ARBA" id="ARBA00023002"/>
    </source>
</evidence>
<evidence type="ECO:0000256" key="11">
    <source>
        <dbReference type="ARBA" id="ARBA00040608"/>
    </source>
</evidence>
<comment type="catalytic activity">
    <reaction evidence="15">
        <text>[(2E,6E,10E)-geranylgeranyl]-L-cysteine + O2 + H2O = (2E,6E,10E)-geranylgeranial + L-cysteine + H2O2</text>
        <dbReference type="Rhea" id="RHEA:70407"/>
        <dbReference type="ChEBI" id="CHEBI:15377"/>
        <dbReference type="ChEBI" id="CHEBI:15379"/>
        <dbReference type="ChEBI" id="CHEBI:16240"/>
        <dbReference type="ChEBI" id="CHEBI:35235"/>
        <dbReference type="ChEBI" id="CHEBI:189549"/>
        <dbReference type="ChEBI" id="CHEBI:189554"/>
        <dbReference type="EC" id="1.8.3.5"/>
    </reaction>
    <physiologicalReaction direction="left-to-right" evidence="15">
        <dbReference type="Rhea" id="RHEA:70408"/>
    </physiologicalReaction>
</comment>
<keyword evidence="4" id="KW-0285">Flavoprotein</keyword>
<keyword evidence="7" id="KW-0560">Oxidoreductase</keyword>
<protein>
    <recommendedName>
        <fullName evidence="11">Prenylcysteine oxidase 1</fullName>
        <ecNumber evidence="10">1.8.3.5</ecNumber>
    </recommendedName>
</protein>
<dbReference type="InterPro" id="IPR036188">
    <property type="entry name" value="FAD/NAD-bd_sf"/>
</dbReference>
<keyword evidence="6" id="KW-0274">FAD</keyword>
<evidence type="ECO:0000256" key="3">
    <source>
        <dbReference type="ARBA" id="ARBA00009967"/>
    </source>
</evidence>
<evidence type="ECO:0000256" key="4">
    <source>
        <dbReference type="ARBA" id="ARBA00022630"/>
    </source>
</evidence>
<dbReference type="GO" id="GO:0005764">
    <property type="term" value="C:lysosome"/>
    <property type="evidence" value="ECO:0007669"/>
    <property type="project" value="UniProtKB-SubCell"/>
</dbReference>
<evidence type="ECO:0000256" key="10">
    <source>
        <dbReference type="ARBA" id="ARBA00039077"/>
    </source>
</evidence>
<evidence type="ECO:0000256" key="5">
    <source>
        <dbReference type="ARBA" id="ARBA00022729"/>
    </source>
</evidence>
<keyword evidence="9" id="KW-0458">Lysosome</keyword>
<accession>A0A9N7Z1H8</accession>
<evidence type="ECO:0000256" key="9">
    <source>
        <dbReference type="ARBA" id="ARBA00023228"/>
    </source>
</evidence>
<dbReference type="Pfam" id="PF07156">
    <property type="entry name" value="Prenylcys_lyase"/>
    <property type="match status" value="1"/>
</dbReference>
<name>A0A9N7Z1H8_PLEPL</name>
<proteinExistence type="inferred from homology"/>
<keyword evidence="19" id="KW-1185">Reference proteome</keyword>
<evidence type="ECO:0000256" key="14">
    <source>
        <dbReference type="ARBA" id="ARBA00048495"/>
    </source>
</evidence>
<dbReference type="InterPro" id="IPR010795">
    <property type="entry name" value="Prenylcys_lyase"/>
</dbReference>
<comment type="catalytic activity">
    <reaction evidence="14">
        <text>an S-polyprenyl-L-cysteine + O2 + H2O = a polyprenal + L-cysteine + H2O2</text>
        <dbReference type="Rhea" id="RHEA:53892"/>
        <dbReference type="Rhea" id="RHEA-COMP:13675"/>
        <dbReference type="Rhea" id="RHEA-COMP:13676"/>
        <dbReference type="ChEBI" id="CHEBI:15377"/>
        <dbReference type="ChEBI" id="CHEBI:15379"/>
        <dbReference type="ChEBI" id="CHEBI:16240"/>
        <dbReference type="ChEBI" id="CHEBI:35235"/>
        <dbReference type="ChEBI" id="CHEBI:137934"/>
        <dbReference type="ChEBI" id="CHEBI:137935"/>
        <dbReference type="EC" id="1.8.3.5"/>
    </reaction>
    <physiologicalReaction direction="left-to-right" evidence="14">
        <dbReference type="Rhea" id="RHEA:53893"/>
    </physiologicalReaction>
</comment>
<evidence type="ECO:0000313" key="18">
    <source>
        <dbReference type="EMBL" id="CAB1447841.1"/>
    </source>
</evidence>
<dbReference type="FunFam" id="3.50.50.60:FF:000081">
    <property type="entry name" value="prenylcysteine oxidase 1"/>
    <property type="match status" value="1"/>
</dbReference>